<gene>
    <name evidence="1" type="ORF">STSP2_02034</name>
</gene>
<reference evidence="2" key="1">
    <citation type="submission" date="2017-02" db="EMBL/GenBank/DDBJ databases">
        <title>Comparative genomics and description of representatives of a novel lineage of planctomycetes thriving in anoxic sediments.</title>
        <authorList>
            <person name="Spring S."/>
            <person name="Bunk B."/>
            <person name="Sproer C."/>
        </authorList>
    </citation>
    <scope>NUCLEOTIDE SEQUENCE [LARGE SCALE GENOMIC DNA]</scope>
    <source>
        <strain evidence="2">ST-NAGAB-D1</strain>
    </source>
</reference>
<proteinExistence type="predicted"/>
<evidence type="ECO:0000313" key="1">
    <source>
        <dbReference type="EMBL" id="AQT68858.1"/>
    </source>
</evidence>
<dbReference type="RefSeq" id="WP_146662203.1">
    <property type="nucleotide sequence ID" value="NZ_CP019791.1"/>
</dbReference>
<organism evidence="1 2">
    <name type="scientific">Anaerohalosphaera lusitana</name>
    <dbReference type="NCBI Taxonomy" id="1936003"/>
    <lineage>
        <taxon>Bacteria</taxon>
        <taxon>Pseudomonadati</taxon>
        <taxon>Planctomycetota</taxon>
        <taxon>Phycisphaerae</taxon>
        <taxon>Sedimentisphaerales</taxon>
        <taxon>Anaerohalosphaeraceae</taxon>
        <taxon>Anaerohalosphaera</taxon>
    </lineage>
</organism>
<dbReference type="OrthoDB" id="239224at2"/>
<evidence type="ECO:0000313" key="2">
    <source>
        <dbReference type="Proteomes" id="UP000189674"/>
    </source>
</evidence>
<dbReference type="EMBL" id="CP019791">
    <property type="protein sequence ID" value="AQT68858.1"/>
    <property type="molecule type" value="Genomic_DNA"/>
</dbReference>
<dbReference type="KEGG" id="alus:STSP2_02034"/>
<accession>A0A1U9NMA5</accession>
<dbReference type="Proteomes" id="UP000189674">
    <property type="component" value="Chromosome"/>
</dbReference>
<protein>
    <submittedName>
        <fullName evidence="1">Uncharacterized protein</fullName>
    </submittedName>
</protein>
<keyword evidence="2" id="KW-1185">Reference proteome</keyword>
<name>A0A1U9NMA5_9BACT</name>
<dbReference type="STRING" id="1936003.STSP2_02034"/>
<sequence>MRWRDRLIWFSCLLVGAALLFGASTRLDNINNAREEMNLVSNEALENAPPSLAFTTVAMGAFRGLVVDILWMRADKLKEEGQFFDAKQLAEWITTLQPRFASVWEFQAWNMAYNISVACPASEWEERWKWVRNGYELLRDKGIDYNPEEISLYRQLAWIFQHKIGGIADDCNKHYKRELALAMRPLLGDMSRDYFAMLAAAPEDVESILKDEEVAQFVEFLRKADPAFADVEKLVDNYRTLREMPSRFTEDAALVLEDYDDSEALAKFDVFVNAYTLRNEWKMDPARMDRLNEKYGPVEIGSEDGERLSLNWEHPDAHAIYWAELGLEKAGTPGELSIDEKNTDRIVFHSLQNLFRNGKIFMYSVPEGPASIFTRPDMRMFDTCNRVWQEKILKYEELEGKPRGLDTGHKNFLVNAVVSFYHMGHKAKALKIHRELNRLYPREEHRQPLDIFVRKQLVETVKSYSIKDIHEMLMGSLREAYFRYAVGDDDEAYKNEKWAKDIYGIFAKEFHTEEVDRVTLPPFEKIRYLAFLDFLNDPGYPEYMRESLLNRVKLERPELFEKLSDQHEDFIKELQQQEEAGAAS</sequence>
<dbReference type="AlphaFoldDB" id="A0A1U9NMA5"/>